<organism evidence="1 2">
    <name type="scientific">Candidatus Bacteroides pullicola</name>
    <dbReference type="NCBI Taxonomy" id="2838475"/>
    <lineage>
        <taxon>Bacteria</taxon>
        <taxon>Pseudomonadati</taxon>
        <taxon>Bacteroidota</taxon>
        <taxon>Bacteroidia</taxon>
        <taxon>Bacteroidales</taxon>
        <taxon>Bacteroidaceae</taxon>
        <taxon>Bacteroides</taxon>
    </lineage>
</organism>
<dbReference type="EMBL" id="DXCV01000034">
    <property type="protein sequence ID" value="HIY87958.1"/>
    <property type="molecule type" value="Genomic_DNA"/>
</dbReference>
<proteinExistence type="predicted"/>
<protein>
    <submittedName>
        <fullName evidence="1">Uncharacterized protein</fullName>
    </submittedName>
</protein>
<comment type="caution">
    <text evidence="1">The sequence shown here is derived from an EMBL/GenBank/DDBJ whole genome shotgun (WGS) entry which is preliminary data.</text>
</comment>
<sequence length="83" mass="9757">MNVTLSMEYILKMLQPLNADNKRWLGERLIEEAQSESYAPCQYTVEEMENHILQAEKRAQCGDWGLSDEQAEQELLEELPWLQ</sequence>
<accession>A0A9D1ZHD7</accession>
<evidence type="ECO:0000313" key="1">
    <source>
        <dbReference type="EMBL" id="HIY87958.1"/>
    </source>
</evidence>
<reference evidence="1" key="1">
    <citation type="journal article" date="2021" name="PeerJ">
        <title>Extensive microbial diversity within the chicken gut microbiome revealed by metagenomics and culture.</title>
        <authorList>
            <person name="Gilroy R."/>
            <person name="Ravi A."/>
            <person name="Getino M."/>
            <person name="Pursley I."/>
            <person name="Horton D.L."/>
            <person name="Alikhan N.F."/>
            <person name="Baker D."/>
            <person name="Gharbi K."/>
            <person name="Hall N."/>
            <person name="Watson M."/>
            <person name="Adriaenssens E.M."/>
            <person name="Foster-Nyarko E."/>
            <person name="Jarju S."/>
            <person name="Secka A."/>
            <person name="Antonio M."/>
            <person name="Oren A."/>
            <person name="Chaudhuri R.R."/>
            <person name="La Ragione R."/>
            <person name="Hildebrand F."/>
            <person name="Pallen M.J."/>
        </authorList>
    </citation>
    <scope>NUCLEOTIDE SEQUENCE</scope>
    <source>
        <strain evidence="1">Gambia2-208</strain>
    </source>
</reference>
<evidence type="ECO:0000313" key="2">
    <source>
        <dbReference type="Proteomes" id="UP000886851"/>
    </source>
</evidence>
<name>A0A9D1ZHD7_9BACE</name>
<reference evidence="1" key="2">
    <citation type="submission" date="2021-04" db="EMBL/GenBank/DDBJ databases">
        <authorList>
            <person name="Gilroy R."/>
        </authorList>
    </citation>
    <scope>NUCLEOTIDE SEQUENCE</scope>
    <source>
        <strain evidence="1">Gambia2-208</strain>
    </source>
</reference>
<gene>
    <name evidence="1" type="ORF">H9824_04535</name>
</gene>
<dbReference type="AlphaFoldDB" id="A0A9D1ZHD7"/>
<dbReference type="Proteomes" id="UP000886851">
    <property type="component" value="Unassembled WGS sequence"/>
</dbReference>